<sequence length="257" mass="27872">MGFFEFRLCPNNNPKRDPSQKCLDKYVLQQADGSGERYYPGPGNGVFTVRYLLPKDVLCSQCVLQWRYVAGNNWGMCRNGTGALGCGPQEEFRACSDVAIEGEGEITHEDEPDEYDNEIGPGESGGSGTETVGDDDRSTVGQTVALVAAFVLTTLLLLAAILYFYLGLGTRAKEFLAAHRPRLSRSGKKKPRPQKWGANGGHITISGPVLNSCTSQHVHVVPAPTRPPRHRSPKKVSPGISLPDETYITVNGVALPD</sequence>
<feature type="region of interest" description="Disordered" evidence="1">
    <location>
        <begin position="107"/>
        <end position="136"/>
    </location>
</feature>
<feature type="transmembrane region" description="Helical" evidence="2">
    <location>
        <begin position="144"/>
        <end position="166"/>
    </location>
</feature>
<dbReference type="Pfam" id="PF03067">
    <property type="entry name" value="LPMO_10"/>
    <property type="match status" value="1"/>
</dbReference>
<protein>
    <recommendedName>
        <fullName evidence="3">Chitin-binding type-4 domain-containing protein</fullName>
    </recommendedName>
</protein>
<keyword evidence="2" id="KW-0472">Membrane</keyword>
<dbReference type="Proteomes" id="UP000677054">
    <property type="component" value="Unassembled WGS sequence"/>
</dbReference>
<name>A0A7R9AIP7_9CRUS</name>
<keyword evidence="2" id="KW-1133">Transmembrane helix</keyword>
<dbReference type="EMBL" id="CAJPEV010015060">
    <property type="protein sequence ID" value="CAG0907088.1"/>
    <property type="molecule type" value="Genomic_DNA"/>
</dbReference>
<reference evidence="4" key="1">
    <citation type="submission" date="2020-11" db="EMBL/GenBank/DDBJ databases">
        <authorList>
            <person name="Tran Van P."/>
        </authorList>
    </citation>
    <scope>NUCLEOTIDE SEQUENCE</scope>
</reference>
<proteinExistence type="predicted"/>
<evidence type="ECO:0000256" key="2">
    <source>
        <dbReference type="SAM" id="Phobius"/>
    </source>
</evidence>
<evidence type="ECO:0000313" key="4">
    <source>
        <dbReference type="EMBL" id="CAD7254976.1"/>
    </source>
</evidence>
<dbReference type="AlphaFoldDB" id="A0A7R9AIP7"/>
<dbReference type="EMBL" id="LR914578">
    <property type="protein sequence ID" value="CAD7254976.1"/>
    <property type="molecule type" value="Genomic_DNA"/>
</dbReference>
<feature type="domain" description="Chitin-binding type-4" evidence="3">
    <location>
        <begin position="2"/>
        <end position="98"/>
    </location>
</feature>
<organism evidence="4">
    <name type="scientific">Darwinula stevensoni</name>
    <dbReference type="NCBI Taxonomy" id="69355"/>
    <lineage>
        <taxon>Eukaryota</taxon>
        <taxon>Metazoa</taxon>
        <taxon>Ecdysozoa</taxon>
        <taxon>Arthropoda</taxon>
        <taxon>Crustacea</taxon>
        <taxon>Oligostraca</taxon>
        <taxon>Ostracoda</taxon>
        <taxon>Podocopa</taxon>
        <taxon>Podocopida</taxon>
        <taxon>Darwinulocopina</taxon>
        <taxon>Darwinuloidea</taxon>
        <taxon>Darwinulidae</taxon>
        <taxon>Darwinula</taxon>
    </lineage>
</organism>
<dbReference type="InterPro" id="IPR004302">
    <property type="entry name" value="Cellulose/chitin-bd_N"/>
</dbReference>
<evidence type="ECO:0000259" key="3">
    <source>
        <dbReference type="Pfam" id="PF03067"/>
    </source>
</evidence>
<evidence type="ECO:0000256" key="1">
    <source>
        <dbReference type="SAM" id="MobiDB-lite"/>
    </source>
</evidence>
<keyword evidence="5" id="KW-1185">Reference proteome</keyword>
<evidence type="ECO:0000313" key="5">
    <source>
        <dbReference type="Proteomes" id="UP000677054"/>
    </source>
</evidence>
<dbReference type="OrthoDB" id="64893at2759"/>
<feature type="compositionally biased region" description="Acidic residues" evidence="1">
    <location>
        <begin position="107"/>
        <end position="117"/>
    </location>
</feature>
<keyword evidence="2" id="KW-0812">Transmembrane</keyword>
<gene>
    <name evidence="4" type="ORF">DSTB1V02_LOCUS14722</name>
</gene>
<accession>A0A7R9AIP7</accession>